<evidence type="ECO:0000313" key="2">
    <source>
        <dbReference type="EMBL" id="QUO43376.1"/>
    </source>
</evidence>
<protein>
    <submittedName>
        <fullName evidence="1">Uncharacterized protein</fullName>
    </submittedName>
</protein>
<reference evidence="1 3" key="1">
    <citation type="submission" date="2020-12" db="EMBL/GenBank/DDBJ databases">
        <title>strain FJAT-54423T represents a novel species of the genus Brevibacillus.</title>
        <authorList>
            <person name="Tang R."/>
        </authorList>
    </citation>
    <scope>NUCLEOTIDE SEQUENCE [LARGE SCALE GENOMIC DNA]</scope>
    <source>
        <strain evidence="1 3">FJAT-54423</strain>
    </source>
</reference>
<name>A0A7T5JQI5_9BACL</name>
<gene>
    <name evidence="1" type="ORF">JD108_11025</name>
    <name evidence="2" type="ORF">KDJ56_10710</name>
</gene>
<organism evidence="1 3">
    <name type="scientific">Brevibacillus composti</name>
    <dbReference type="NCBI Taxonomy" id="2796470"/>
    <lineage>
        <taxon>Bacteria</taxon>
        <taxon>Bacillati</taxon>
        <taxon>Bacillota</taxon>
        <taxon>Bacilli</taxon>
        <taxon>Bacillales</taxon>
        <taxon>Paenibacillaceae</taxon>
        <taxon>Brevibacillus</taxon>
    </lineage>
</organism>
<evidence type="ECO:0000313" key="4">
    <source>
        <dbReference type="Proteomes" id="UP000677234"/>
    </source>
</evidence>
<dbReference type="EMBL" id="CP066308">
    <property type="protein sequence ID" value="QQE76349.1"/>
    <property type="molecule type" value="Genomic_DNA"/>
</dbReference>
<dbReference type="KEGG" id="bcop:JD108_11025"/>
<evidence type="ECO:0000313" key="3">
    <source>
        <dbReference type="Proteomes" id="UP000595847"/>
    </source>
</evidence>
<dbReference type="Proteomes" id="UP000595847">
    <property type="component" value="Chromosome"/>
</dbReference>
<dbReference type="EMBL" id="CP073708">
    <property type="protein sequence ID" value="QUO43376.1"/>
    <property type="molecule type" value="Genomic_DNA"/>
</dbReference>
<evidence type="ECO:0000313" key="1">
    <source>
        <dbReference type="EMBL" id="QQE76349.1"/>
    </source>
</evidence>
<sequence>MDKSFYYQVDQQQVEEYRKILDVMKIPYTIEPPVALLRDGADRYTIVFPSMSGRLYEMVRKLFRGDGTAYPG</sequence>
<dbReference type="Proteomes" id="UP000677234">
    <property type="component" value="Chromosome"/>
</dbReference>
<accession>A0A7T5JQI5</accession>
<dbReference type="RefSeq" id="WP_198829851.1">
    <property type="nucleotide sequence ID" value="NZ_CP066308.1"/>
</dbReference>
<reference evidence="2" key="2">
    <citation type="submission" date="2021-04" db="EMBL/GenBank/DDBJ databases">
        <title>Brevibacillus composti FJAT-54423, complete genome.</title>
        <authorList>
            <person name="Tang R."/>
        </authorList>
    </citation>
    <scope>NUCLEOTIDE SEQUENCE</scope>
    <source>
        <strain evidence="2">FJAT-54424</strain>
    </source>
</reference>
<keyword evidence="4" id="KW-1185">Reference proteome</keyword>
<proteinExistence type="predicted"/>
<dbReference type="AlphaFoldDB" id="A0A7T5JQI5"/>